<feature type="compositionally biased region" description="Acidic residues" evidence="1">
    <location>
        <begin position="142"/>
        <end position="157"/>
    </location>
</feature>
<dbReference type="Proteomes" id="UP000075882">
    <property type="component" value="Unassembled WGS sequence"/>
</dbReference>
<evidence type="ECO:0000256" key="1">
    <source>
        <dbReference type="SAM" id="MobiDB-lite"/>
    </source>
</evidence>
<accession>A0A8W7P1B2</accession>
<feature type="region of interest" description="Disordered" evidence="1">
    <location>
        <begin position="142"/>
        <end position="171"/>
    </location>
</feature>
<name>A0A8W7P1B2_ANOCL</name>
<dbReference type="EnsemblMetazoa" id="ACOM023602-RA">
    <property type="protein sequence ID" value="ACOM023602-PA.1"/>
    <property type="gene ID" value="ACOM023602"/>
</dbReference>
<protein>
    <submittedName>
        <fullName evidence="2">Uncharacterized protein</fullName>
    </submittedName>
</protein>
<reference evidence="2" key="1">
    <citation type="submission" date="2022-08" db="UniProtKB">
        <authorList>
            <consortium name="EnsemblMetazoa"/>
        </authorList>
    </citation>
    <scope>IDENTIFICATION</scope>
</reference>
<evidence type="ECO:0000313" key="2">
    <source>
        <dbReference type="EnsemblMetazoa" id="ACOM023602-PA.1"/>
    </source>
</evidence>
<organism evidence="2">
    <name type="scientific">Anopheles coluzzii</name>
    <name type="common">African malaria mosquito</name>
    <dbReference type="NCBI Taxonomy" id="1518534"/>
    <lineage>
        <taxon>Eukaryota</taxon>
        <taxon>Metazoa</taxon>
        <taxon>Ecdysozoa</taxon>
        <taxon>Arthropoda</taxon>
        <taxon>Hexapoda</taxon>
        <taxon>Insecta</taxon>
        <taxon>Pterygota</taxon>
        <taxon>Neoptera</taxon>
        <taxon>Endopterygota</taxon>
        <taxon>Diptera</taxon>
        <taxon>Nematocera</taxon>
        <taxon>Culicoidea</taxon>
        <taxon>Culicidae</taxon>
        <taxon>Anophelinae</taxon>
        <taxon>Anopheles</taxon>
    </lineage>
</organism>
<dbReference type="AlphaFoldDB" id="A0A8W7P1B2"/>
<sequence length="186" mass="19211">MYERNKSLSVVVVMTGAAAAVAFPGVATVAGDAFLLETVVASAAATISSSSDSETNASRLPCDRLPTDCRIAVCDCFRARLISSRADGVCRWGGKSAATTNPPTAASVCGVASVLRPSGRVSSDATMATSATVDDAKCDVETNGDEIANGDEDDDDDKALNSGSGNSITTPHYPELLREQARYIKV</sequence>
<proteinExistence type="predicted"/>
<feature type="compositionally biased region" description="Polar residues" evidence="1">
    <location>
        <begin position="161"/>
        <end position="170"/>
    </location>
</feature>